<evidence type="ECO:0000313" key="2">
    <source>
        <dbReference type="EMBL" id="WGL96019.1"/>
    </source>
</evidence>
<dbReference type="EMBL" id="CP123491">
    <property type="protein sequence ID" value="WGL93769.1"/>
    <property type="molecule type" value="Genomic_DNA"/>
</dbReference>
<proteinExistence type="predicted"/>
<keyword evidence="1" id="KW-0614">Plasmid</keyword>
<reference evidence="1" key="1">
    <citation type="submission" date="2023-04" db="EMBL/GenBank/DDBJ databases">
        <title>Genome dynamics across the evolutionary transition to endosymbiosis.</title>
        <authorList>
            <person name="Siozios S."/>
            <person name="Nadal-Jimenez P."/>
            <person name="Azagi T."/>
            <person name="Sprong H."/>
            <person name="Frost C.L."/>
            <person name="Parratt S.R."/>
            <person name="Taylor G."/>
            <person name="Brettell L."/>
            <person name="Lew K.C."/>
            <person name="Croft L."/>
            <person name="King K.C."/>
            <person name="Brockhurst M.A."/>
            <person name="Hypsa V."/>
            <person name="Novakova E."/>
            <person name="Darby A.C."/>
            <person name="Hurst G.D.D."/>
        </authorList>
    </citation>
    <scope>NUCLEOTIDE SEQUENCE</scope>
    <source>
        <strain evidence="1">AIh</strain>
        <plasmid evidence="1">paIh1</plasmid>
    </source>
</reference>
<organism evidence="1 3">
    <name type="scientific">Arsenophonus nasoniae</name>
    <name type="common">son-killer infecting Nasonia vitripennis</name>
    <dbReference type="NCBI Taxonomy" id="638"/>
    <lineage>
        <taxon>Bacteria</taxon>
        <taxon>Pseudomonadati</taxon>
        <taxon>Pseudomonadota</taxon>
        <taxon>Gammaproteobacteria</taxon>
        <taxon>Enterobacterales</taxon>
        <taxon>Morganellaceae</taxon>
        <taxon>Arsenophonus</taxon>
    </lineage>
</organism>
<dbReference type="Proteomes" id="UP001177597">
    <property type="component" value="Plasmid paIh1"/>
</dbReference>
<evidence type="ECO:0000313" key="3">
    <source>
        <dbReference type="Proteomes" id="UP001177597"/>
    </source>
</evidence>
<dbReference type="RefSeq" id="WP_280628237.1">
    <property type="nucleotide sequence ID" value="NZ_CP123491.1"/>
</dbReference>
<name>A0AA95GCS6_9GAMM</name>
<sequence>MIENDIKASLKEITQLPVYPLKLPSSHLDGVIYQRVSDPKMFTGLAKTRLVQARFQVVIQLIDDYKKALLLIDKIRDEWESIEHGYLGNYPVQTVERGNFWQDMEEQTDNRKIYRIGRDFILTYAEDAK</sequence>
<evidence type="ECO:0000313" key="1">
    <source>
        <dbReference type="EMBL" id="WGL93769.1"/>
    </source>
</evidence>
<gene>
    <name evidence="1" type="ORF">QE207_00465</name>
    <name evidence="2" type="ORF">QE207_05380</name>
</gene>
<dbReference type="AlphaFoldDB" id="A0AA95GCS6"/>
<geneLocation type="plasmid" evidence="1 3">
    <name>paIh1</name>
</geneLocation>
<protein>
    <submittedName>
        <fullName evidence="1">Uncharacterized protein</fullName>
    </submittedName>
</protein>
<dbReference type="Proteomes" id="UP001177597">
    <property type="component" value="Chromosome"/>
</dbReference>
<dbReference type="EMBL" id="CP123498">
    <property type="protein sequence ID" value="WGL96019.1"/>
    <property type="molecule type" value="Genomic_DNA"/>
</dbReference>
<accession>A0AA95GCS6</accession>